<feature type="transmembrane region" description="Helical" evidence="1">
    <location>
        <begin position="118"/>
        <end position="137"/>
    </location>
</feature>
<dbReference type="Proteomes" id="UP001464555">
    <property type="component" value="Unassembled WGS sequence"/>
</dbReference>
<feature type="transmembrane region" description="Helical" evidence="1">
    <location>
        <begin position="34"/>
        <end position="53"/>
    </location>
</feature>
<evidence type="ECO:0000313" key="2">
    <source>
        <dbReference type="EMBL" id="MEL1246101.1"/>
    </source>
</evidence>
<reference evidence="2 3" key="1">
    <citation type="submission" date="2024-04" db="EMBL/GenBank/DDBJ databases">
        <title>Flavobacterium sp. DGU11 16S ribosomal RNA gene Genome sequencing and assembly.</title>
        <authorList>
            <person name="Park S."/>
        </authorList>
    </citation>
    <scope>NUCLEOTIDE SEQUENCE [LARGE SCALE GENOMIC DNA]</scope>
    <source>
        <strain evidence="2 3">DGU11</strain>
    </source>
</reference>
<comment type="caution">
    <text evidence="2">The sequence shown here is derived from an EMBL/GenBank/DDBJ whole genome shotgun (WGS) entry which is preliminary data.</text>
</comment>
<keyword evidence="1" id="KW-0812">Transmembrane</keyword>
<keyword evidence="1" id="KW-1133">Transmembrane helix</keyword>
<feature type="transmembrane region" description="Helical" evidence="1">
    <location>
        <begin position="65"/>
        <end position="85"/>
    </location>
</feature>
<accession>A0ABU9I1K2</accession>
<organism evidence="2 3">
    <name type="scientific">Flavobacterium arundinis</name>
    <dbReference type="NCBI Taxonomy" id="3139143"/>
    <lineage>
        <taxon>Bacteria</taxon>
        <taxon>Pseudomonadati</taxon>
        <taxon>Bacteroidota</taxon>
        <taxon>Flavobacteriia</taxon>
        <taxon>Flavobacteriales</taxon>
        <taxon>Flavobacteriaceae</taxon>
        <taxon>Flavobacterium</taxon>
    </lineage>
</organism>
<keyword evidence="1" id="KW-0472">Membrane</keyword>
<feature type="transmembrane region" description="Helical" evidence="1">
    <location>
        <begin position="157"/>
        <end position="179"/>
    </location>
</feature>
<feature type="transmembrane region" description="Helical" evidence="1">
    <location>
        <begin position="91"/>
        <end position="111"/>
    </location>
</feature>
<evidence type="ECO:0000256" key="1">
    <source>
        <dbReference type="SAM" id="Phobius"/>
    </source>
</evidence>
<sequence>MTTLQTFFYNLLSFTEALSAIIGVAYYSKLKNTYWKWFVAYLIFIAAAELFSKYGLRFFPEMRKVYYDFLIIPIQFFFFYWLYAYKSLKRAHLFWSLCAVYLLTFSLTHFFDIDKTRIINMITYSVGTLQLLVLVILEFFKQIKSDTILKFFNVKMFYVNFGVALFYIGTLPFFAFDGFAVEHTKEIWNNYWTVFLVLNNVLYLIFTASFIWGKPHL</sequence>
<keyword evidence="3" id="KW-1185">Reference proteome</keyword>
<name>A0ABU9I1K2_9FLAO</name>
<feature type="transmembrane region" description="Helical" evidence="1">
    <location>
        <begin position="191"/>
        <end position="212"/>
    </location>
</feature>
<feature type="transmembrane region" description="Helical" evidence="1">
    <location>
        <begin position="7"/>
        <end position="28"/>
    </location>
</feature>
<evidence type="ECO:0000313" key="3">
    <source>
        <dbReference type="Proteomes" id="UP001464555"/>
    </source>
</evidence>
<dbReference type="EMBL" id="JBBYHR010000011">
    <property type="protein sequence ID" value="MEL1246101.1"/>
    <property type="molecule type" value="Genomic_DNA"/>
</dbReference>
<proteinExistence type="predicted"/>
<evidence type="ECO:0008006" key="4">
    <source>
        <dbReference type="Google" id="ProtNLM"/>
    </source>
</evidence>
<gene>
    <name evidence="2" type="ORF">AAEO56_17640</name>
</gene>
<dbReference type="RefSeq" id="WP_341698395.1">
    <property type="nucleotide sequence ID" value="NZ_JBBYHR010000011.1"/>
</dbReference>
<protein>
    <recommendedName>
        <fullName evidence="4">Histidine kinase N-terminal 7TM region domain-containing protein</fullName>
    </recommendedName>
</protein>